<reference evidence="2 3" key="1">
    <citation type="submission" date="2016-07" db="EMBL/GenBank/DDBJ databases">
        <title>Pervasive Adenine N6-methylation of Active Genes in Fungi.</title>
        <authorList>
            <consortium name="DOE Joint Genome Institute"/>
            <person name="Mondo S.J."/>
            <person name="Dannebaum R.O."/>
            <person name="Kuo R.C."/>
            <person name="Labutti K."/>
            <person name="Haridas S."/>
            <person name="Kuo A."/>
            <person name="Salamov A."/>
            <person name="Ahrendt S.R."/>
            <person name="Lipzen A."/>
            <person name="Sullivan W."/>
            <person name="Andreopoulos W.B."/>
            <person name="Clum A."/>
            <person name="Lindquist E."/>
            <person name="Daum C."/>
            <person name="Ramamoorthy G.K."/>
            <person name="Gryganskyi A."/>
            <person name="Culley D."/>
            <person name="Magnuson J.K."/>
            <person name="James T.Y."/>
            <person name="O'Malley M.A."/>
            <person name="Stajich J.E."/>
            <person name="Spatafora J.W."/>
            <person name="Visel A."/>
            <person name="Grigoriev I.V."/>
        </authorList>
    </citation>
    <scope>NUCLEOTIDE SEQUENCE [LARGE SCALE GENOMIC DNA]</scope>
    <source>
        <strain evidence="2 3">NRRL 2496</strain>
    </source>
</reference>
<accession>A0A1X2HIW0</accession>
<organism evidence="2 3">
    <name type="scientific">Syncephalastrum racemosum</name>
    <name type="common">Filamentous fungus</name>
    <dbReference type="NCBI Taxonomy" id="13706"/>
    <lineage>
        <taxon>Eukaryota</taxon>
        <taxon>Fungi</taxon>
        <taxon>Fungi incertae sedis</taxon>
        <taxon>Mucoromycota</taxon>
        <taxon>Mucoromycotina</taxon>
        <taxon>Mucoromycetes</taxon>
        <taxon>Mucorales</taxon>
        <taxon>Syncephalastraceae</taxon>
        <taxon>Syncephalastrum</taxon>
    </lineage>
</organism>
<feature type="signal peptide" evidence="1">
    <location>
        <begin position="1"/>
        <end position="22"/>
    </location>
</feature>
<proteinExistence type="predicted"/>
<protein>
    <recommendedName>
        <fullName evidence="4">Translocon-associated protein subunit beta</fullName>
    </recommendedName>
</protein>
<dbReference type="Proteomes" id="UP000242180">
    <property type="component" value="Unassembled WGS sequence"/>
</dbReference>
<dbReference type="AlphaFoldDB" id="A0A1X2HIW0"/>
<comment type="caution">
    <text evidence="2">The sequence shown here is derived from an EMBL/GenBank/DDBJ whole genome shotgun (WGS) entry which is preliminary data.</text>
</comment>
<evidence type="ECO:0000256" key="1">
    <source>
        <dbReference type="SAM" id="SignalP"/>
    </source>
</evidence>
<keyword evidence="1" id="KW-0732">Signal</keyword>
<dbReference type="EMBL" id="MCGN01000003">
    <property type="protein sequence ID" value="ORY98997.1"/>
    <property type="molecule type" value="Genomic_DNA"/>
</dbReference>
<keyword evidence="3" id="KW-1185">Reference proteome</keyword>
<evidence type="ECO:0008006" key="4">
    <source>
        <dbReference type="Google" id="ProtNLM"/>
    </source>
</evidence>
<evidence type="ECO:0000313" key="3">
    <source>
        <dbReference type="Proteomes" id="UP000242180"/>
    </source>
</evidence>
<name>A0A1X2HIW0_SYNRA</name>
<gene>
    <name evidence="2" type="ORF">BCR43DRAFT_488550</name>
</gene>
<dbReference type="InParanoid" id="A0A1X2HIW0"/>
<sequence>MPATTRSFAALLLFLLVQVSWAQVGPKITSPEYNATIKVGDTIKIEYEYQNMGTGNYTADFQIYRDSAVTDLDQNITTNHDIAPGNSTGTSLNYTLTDSYDWTVPEGLNETVYLVINEHAKTNFFSTDLRSRPIMLHVSAGWILKPANAFALLLLSLGVVSTWAF</sequence>
<dbReference type="OMA" id="YQNMGTG"/>
<dbReference type="OrthoDB" id="2278235at2759"/>
<feature type="chain" id="PRO_5012642948" description="Translocon-associated protein subunit beta" evidence="1">
    <location>
        <begin position="23"/>
        <end position="165"/>
    </location>
</feature>
<evidence type="ECO:0000313" key="2">
    <source>
        <dbReference type="EMBL" id="ORY98997.1"/>
    </source>
</evidence>